<keyword evidence="2" id="KW-0812">Transmembrane</keyword>
<sequence>MTALSPLLIAIDIAAALILTLGLYYRRHRRRDLVVAFLGVNIGVLAVATVLSTAEVALGLGLGLFGVLSIIRLRSSEISQREVAYYFSALAMGLIGGLAQTDITVPTLLIGLILAVMWVADHPSILSRSRHQLVRLDRAIADEAELRDELGRRLGGTVTSAAVQDLDFVNDTTLVDVRYRVPRAPRIARPTAGGLRSSRRSTATAPRAAGADAETVLQLTGGAPR</sequence>
<dbReference type="RefSeq" id="WP_244687840.1">
    <property type="nucleotide sequence ID" value="NZ_CP095043.1"/>
</dbReference>
<name>A0ABY4FYM7_9MICO</name>
<reference evidence="3 4" key="1">
    <citation type="submission" date="2022-04" db="EMBL/GenBank/DDBJ databases">
        <title>Leucobacter sp. isolated from rhizosphere of onion.</title>
        <authorList>
            <person name="Won M."/>
            <person name="Lee C.-M."/>
            <person name="Woen H.-Y."/>
            <person name="Kwon S.-W."/>
        </authorList>
    </citation>
    <scope>NUCLEOTIDE SEQUENCE [LARGE SCALE GENOMIC DNA]</scope>
    <source>
        <strain evidence="3 4">H25R-14</strain>
    </source>
</reference>
<dbReference type="Pfam" id="PF16316">
    <property type="entry name" value="DUF4956"/>
    <property type="match status" value="1"/>
</dbReference>
<keyword evidence="4" id="KW-1185">Reference proteome</keyword>
<feature type="transmembrane region" description="Helical" evidence="2">
    <location>
        <begin position="83"/>
        <end position="101"/>
    </location>
</feature>
<evidence type="ECO:0000313" key="4">
    <source>
        <dbReference type="Proteomes" id="UP000831775"/>
    </source>
</evidence>
<evidence type="ECO:0000256" key="1">
    <source>
        <dbReference type="SAM" id="MobiDB-lite"/>
    </source>
</evidence>
<proteinExistence type="predicted"/>
<feature type="compositionally biased region" description="Low complexity" evidence="1">
    <location>
        <begin position="191"/>
        <end position="213"/>
    </location>
</feature>
<evidence type="ECO:0000256" key="2">
    <source>
        <dbReference type="SAM" id="Phobius"/>
    </source>
</evidence>
<feature type="transmembrane region" description="Helical" evidence="2">
    <location>
        <begin position="107"/>
        <end position="126"/>
    </location>
</feature>
<protein>
    <submittedName>
        <fullName evidence="3">DUF4956 domain-containing protein</fullName>
    </submittedName>
</protein>
<feature type="transmembrane region" description="Helical" evidence="2">
    <location>
        <begin position="56"/>
        <end position="71"/>
    </location>
</feature>
<organism evidence="3 4">
    <name type="scientific">Leucobacter rhizosphaerae</name>
    <dbReference type="NCBI Taxonomy" id="2932245"/>
    <lineage>
        <taxon>Bacteria</taxon>
        <taxon>Bacillati</taxon>
        <taxon>Actinomycetota</taxon>
        <taxon>Actinomycetes</taxon>
        <taxon>Micrococcales</taxon>
        <taxon>Microbacteriaceae</taxon>
        <taxon>Leucobacter</taxon>
    </lineage>
</organism>
<dbReference type="InterPro" id="IPR032531">
    <property type="entry name" value="DUF4956"/>
</dbReference>
<evidence type="ECO:0000313" key="3">
    <source>
        <dbReference type="EMBL" id="UOQ61406.1"/>
    </source>
</evidence>
<feature type="region of interest" description="Disordered" evidence="1">
    <location>
        <begin position="189"/>
        <end position="225"/>
    </location>
</feature>
<gene>
    <name evidence="3" type="ORF">MUN76_05400</name>
</gene>
<feature type="transmembrane region" description="Helical" evidence="2">
    <location>
        <begin position="32"/>
        <end position="50"/>
    </location>
</feature>
<dbReference type="EMBL" id="CP095043">
    <property type="protein sequence ID" value="UOQ61406.1"/>
    <property type="molecule type" value="Genomic_DNA"/>
</dbReference>
<accession>A0ABY4FYM7</accession>
<keyword evidence="2" id="KW-1133">Transmembrane helix</keyword>
<feature type="transmembrane region" description="Helical" evidence="2">
    <location>
        <begin position="6"/>
        <end position="25"/>
    </location>
</feature>
<dbReference type="Proteomes" id="UP000831775">
    <property type="component" value="Chromosome"/>
</dbReference>
<keyword evidence="2" id="KW-0472">Membrane</keyword>